<protein>
    <submittedName>
        <fullName evidence="2">Uncharacterized protein</fullName>
    </submittedName>
</protein>
<reference evidence="2" key="1">
    <citation type="submission" date="2020-05" db="EMBL/GenBank/DDBJ databases">
        <title>WGS assembly of Panicum virgatum.</title>
        <authorList>
            <person name="Lovell J.T."/>
            <person name="Jenkins J."/>
            <person name="Shu S."/>
            <person name="Juenger T.E."/>
            <person name="Schmutz J."/>
        </authorList>
    </citation>
    <scope>NUCLEOTIDE SEQUENCE</scope>
    <source>
        <strain evidence="2">AP13</strain>
    </source>
</reference>
<proteinExistence type="predicted"/>
<name>A0A8T0WFP6_PANVG</name>
<keyword evidence="1" id="KW-0472">Membrane</keyword>
<keyword evidence="1" id="KW-1133">Transmembrane helix</keyword>
<feature type="transmembrane region" description="Helical" evidence="1">
    <location>
        <begin position="20"/>
        <end position="39"/>
    </location>
</feature>
<evidence type="ECO:0000313" key="3">
    <source>
        <dbReference type="Proteomes" id="UP000823388"/>
    </source>
</evidence>
<keyword evidence="3" id="KW-1185">Reference proteome</keyword>
<sequence>MAYGLAFFTSAHKFSSVPNGMLLCRIVCIGFMLSSMHFLPKVFPAILIEGKWAVGLSLYSVFSNNHFPLMCPNLYSLRTISESFASLAKHCSIYMLFYCYSALHHLLHVILFC</sequence>
<accession>A0A8T0WFP6</accession>
<organism evidence="2 3">
    <name type="scientific">Panicum virgatum</name>
    <name type="common">Blackwell switchgrass</name>
    <dbReference type="NCBI Taxonomy" id="38727"/>
    <lineage>
        <taxon>Eukaryota</taxon>
        <taxon>Viridiplantae</taxon>
        <taxon>Streptophyta</taxon>
        <taxon>Embryophyta</taxon>
        <taxon>Tracheophyta</taxon>
        <taxon>Spermatophyta</taxon>
        <taxon>Magnoliopsida</taxon>
        <taxon>Liliopsida</taxon>
        <taxon>Poales</taxon>
        <taxon>Poaceae</taxon>
        <taxon>PACMAD clade</taxon>
        <taxon>Panicoideae</taxon>
        <taxon>Panicodae</taxon>
        <taxon>Paniceae</taxon>
        <taxon>Panicinae</taxon>
        <taxon>Panicum</taxon>
        <taxon>Panicum sect. Hiantes</taxon>
    </lineage>
</organism>
<dbReference type="EMBL" id="CM029039">
    <property type="protein sequence ID" value="KAG2646740.1"/>
    <property type="molecule type" value="Genomic_DNA"/>
</dbReference>
<keyword evidence="1" id="KW-0812">Transmembrane</keyword>
<evidence type="ECO:0000313" key="2">
    <source>
        <dbReference type="EMBL" id="KAG2646740.1"/>
    </source>
</evidence>
<dbReference type="Proteomes" id="UP000823388">
    <property type="component" value="Chromosome 2K"/>
</dbReference>
<gene>
    <name evidence="2" type="ORF">PVAP13_2KG529600</name>
</gene>
<evidence type="ECO:0000256" key="1">
    <source>
        <dbReference type="SAM" id="Phobius"/>
    </source>
</evidence>
<comment type="caution">
    <text evidence="2">The sequence shown here is derived from an EMBL/GenBank/DDBJ whole genome shotgun (WGS) entry which is preliminary data.</text>
</comment>
<dbReference type="AlphaFoldDB" id="A0A8T0WFP6"/>